<dbReference type="Proteomes" id="UP001180729">
    <property type="component" value="Unassembled WGS sequence"/>
</dbReference>
<evidence type="ECO:0000256" key="1">
    <source>
        <dbReference type="SAM" id="MobiDB-lite"/>
    </source>
</evidence>
<sequence length="378" mass="40843">MLTISTCHYHRSLDSTIGLKITSLDLSTAESIDSAENPPNLTSWKNSIAANGYYITGVSQFIEEGTGGEPPSLSVFGRRSSDKGKDIVWATQIKVNDFTYPLDVPTHPDSSSEQSPSTKTTTLTNDWTLSPNGKYVAFKLNSSTKATTYFAVVETSTGAVVRTTHITRRIIGVALTDTHLAVETSDQPFPGGDGHATLTVFSLSQQDSPPTTLPTTQWLIGASHRSFLVSESIYSEPCTGNCTPKTVSRIDGTGHTIDTITGVIDVYSGGWMSRFSDPAAASSLLAQIYDPIGKQERQAANEQLDSIRRELVDPDSGQHTDITDLLMKEVGLPTGPGLLALKQVPSEDVNAKYAPVFWLSSTDDGHPHTENLEQFTDD</sequence>
<comment type="caution">
    <text evidence="2">The sequence shown here is derived from an EMBL/GenBank/DDBJ whole genome shotgun (WGS) entry which is preliminary data.</text>
</comment>
<feature type="region of interest" description="Disordered" evidence="1">
    <location>
        <begin position="104"/>
        <end position="125"/>
    </location>
</feature>
<feature type="compositionally biased region" description="Polar residues" evidence="1">
    <location>
        <begin position="108"/>
        <end position="117"/>
    </location>
</feature>
<evidence type="ECO:0000313" key="3">
    <source>
        <dbReference type="Proteomes" id="UP001180729"/>
    </source>
</evidence>
<accession>A0AAE4FZ46</accession>
<protein>
    <submittedName>
        <fullName evidence="2">Uncharacterized protein</fullName>
    </submittedName>
</protein>
<evidence type="ECO:0000313" key="2">
    <source>
        <dbReference type="EMBL" id="MDT0247574.1"/>
    </source>
</evidence>
<gene>
    <name evidence="2" type="ORF">RMW62_00550</name>
</gene>
<dbReference type="SUPFAM" id="SSF50993">
    <property type="entry name" value="Peptidase/esterase 'gauge' domain"/>
    <property type="match status" value="1"/>
</dbReference>
<dbReference type="AlphaFoldDB" id="A0AAE4FZ46"/>
<reference evidence="2" key="1">
    <citation type="submission" date="2022-06" db="EMBL/GenBank/DDBJ databases">
        <title>Draft Genome Sequences of Three Actinomyces oris Strains, Isolated from Healthy Human Feces.</title>
        <authorList>
            <person name="Ye Y."/>
            <person name="Liu C."/>
            <person name="Zhao J."/>
            <person name="Xu J."/>
            <person name="Huang H."/>
            <person name="Wang B."/>
            <person name="Wei J."/>
            <person name="Jing X."/>
        </authorList>
    </citation>
    <scope>NUCLEOTIDE SEQUENCE</scope>
    <source>
        <strain evidence="2">CNGBCC1803368</strain>
    </source>
</reference>
<dbReference type="EMBL" id="JAMZMH010000001">
    <property type="protein sequence ID" value="MDT0247574.1"/>
    <property type="molecule type" value="Genomic_DNA"/>
</dbReference>
<proteinExistence type="predicted"/>
<dbReference type="RefSeq" id="WP_311371901.1">
    <property type="nucleotide sequence ID" value="NZ_JAMZMH010000001.1"/>
</dbReference>
<organism evidence="2 3">
    <name type="scientific">Actinomyces oris</name>
    <dbReference type="NCBI Taxonomy" id="544580"/>
    <lineage>
        <taxon>Bacteria</taxon>
        <taxon>Bacillati</taxon>
        <taxon>Actinomycetota</taxon>
        <taxon>Actinomycetes</taxon>
        <taxon>Actinomycetales</taxon>
        <taxon>Actinomycetaceae</taxon>
        <taxon>Actinomyces</taxon>
    </lineage>
</organism>
<name>A0AAE4FZ46_9ACTO</name>